<dbReference type="InterPro" id="IPR009333">
    <property type="entry name" value="DUF992"/>
</dbReference>
<evidence type="ECO:0000313" key="1">
    <source>
        <dbReference type="EMBL" id="GEP58228.1"/>
    </source>
</evidence>
<sequence>MTTALLLFLAVAGCQQQQTTATANPQAPSRGGFNIGSLTCNVAGGVGFVFGSSRTLNCLFTRTDGTAERYEGTIRRYGVDVGFTRDSTIVWMVFAPGSVAPGALGGEYAGPTAQGTVGVGVGANVLLGGSSNQITLQPVSVEGSVGLNAAAGVAAMSLRKVP</sequence>
<reference evidence="1 2" key="1">
    <citation type="submission" date="2019-07" db="EMBL/GenBank/DDBJ databases">
        <title>Whole genome shotgun sequence of Reyranella soli NBRC 108950.</title>
        <authorList>
            <person name="Hosoyama A."/>
            <person name="Uohara A."/>
            <person name="Ohji S."/>
            <person name="Ichikawa N."/>
        </authorList>
    </citation>
    <scope>NUCLEOTIDE SEQUENCE [LARGE SCALE GENOMIC DNA]</scope>
    <source>
        <strain evidence="1 2">NBRC 108950</strain>
    </source>
</reference>
<comment type="caution">
    <text evidence="1">The sequence shown here is derived from an EMBL/GenBank/DDBJ whole genome shotgun (WGS) entry which is preliminary data.</text>
</comment>
<gene>
    <name evidence="1" type="ORF">RSO01_53940</name>
</gene>
<name>A0A512NGZ4_9HYPH</name>
<evidence type="ECO:0008006" key="3">
    <source>
        <dbReference type="Google" id="ProtNLM"/>
    </source>
</evidence>
<dbReference type="OrthoDB" id="7362478at2"/>
<proteinExistence type="predicted"/>
<dbReference type="Proteomes" id="UP000321058">
    <property type="component" value="Unassembled WGS sequence"/>
</dbReference>
<dbReference type="EMBL" id="BKAJ01000096">
    <property type="protein sequence ID" value="GEP58228.1"/>
    <property type="molecule type" value="Genomic_DNA"/>
</dbReference>
<organism evidence="1 2">
    <name type="scientific">Reyranella soli</name>
    <dbReference type="NCBI Taxonomy" id="1230389"/>
    <lineage>
        <taxon>Bacteria</taxon>
        <taxon>Pseudomonadati</taxon>
        <taxon>Pseudomonadota</taxon>
        <taxon>Alphaproteobacteria</taxon>
        <taxon>Hyphomicrobiales</taxon>
        <taxon>Reyranellaceae</taxon>
        <taxon>Reyranella</taxon>
    </lineage>
</organism>
<dbReference type="Pfam" id="PF06186">
    <property type="entry name" value="DUF992"/>
    <property type="match status" value="1"/>
</dbReference>
<accession>A0A512NGZ4</accession>
<protein>
    <recommendedName>
        <fullName evidence="3">DUF992 domain-containing protein</fullName>
    </recommendedName>
</protein>
<dbReference type="AlphaFoldDB" id="A0A512NGZ4"/>
<evidence type="ECO:0000313" key="2">
    <source>
        <dbReference type="Proteomes" id="UP000321058"/>
    </source>
</evidence>
<dbReference type="RefSeq" id="WP_147153265.1">
    <property type="nucleotide sequence ID" value="NZ_BKAJ01000096.1"/>
</dbReference>
<keyword evidence="2" id="KW-1185">Reference proteome</keyword>